<organism evidence="1 2">
    <name type="scientific">Tulasnella calospora MUT 4182</name>
    <dbReference type="NCBI Taxonomy" id="1051891"/>
    <lineage>
        <taxon>Eukaryota</taxon>
        <taxon>Fungi</taxon>
        <taxon>Dikarya</taxon>
        <taxon>Basidiomycota</taxon>
        <taxon>Agaricomycotina</taxon>
        <taxon>Agaricomycetes</taxon>
        <taxon>Cantharellales</taxon>
        <taxon>Tulasnellaceae</taxon>
        <taxon>Tulasnella</taxon>
    </lineage>
</organism>
<name>A0A0C3KQG7_9AGAM</name>
<reference evidence="1 2" key="1">
    <citation type="submission" date="2014-04" db="EMBL/GenBank/DDBJ databases">
        <authorList>
            <consortium name="DOE Joint Genome Institute"/>
            <person name="Kuo A."/>
            <person name="Girlanda M."/>
            <person name="Perotto S."/>
            <person name="Kohler A."/>
            <person name="Nagy L.G."/>
            <person name="Floudas D."/>
            <person name="Copeland A."/>
            <person name="Barry K.W."/>
            <person name="Cichocki N."/>
            <person name="Veneault-Fourrey C."/>
            <person name="LaButti K."/>
            <person name="Lindquist E.A."/>
            <person name="Lipzen A."/>
            <person name="Lundell T."/>
            <person name="Morin E."/>
            <person name="Murat C."/>
            <person name="Sun H."/>
            <person name="Tunlid A."/>
            <person name="Henrissat B."/>
            <person name="Grigoriev I.V."/>
            <person name="Hibbett D.S."/>
            <person name="Martin F."/>
            <person name="Nordberg H.P."/>
            <person name="Cantor M.N."/>
            <person name="Hua S.X."/>
        </authorList>
    </citation>
    <scope>NUCLEOTIDE SEQUENCE [LARGE SCALE GENOMIC DNA]</scope>
    <source>
        <strain evidence="1 2">MUT 4182</strain>
    </source>
</reference>
<evidence type="ECO:0000313" key="2">
    <source>
        <dbReference type="Proteomes" id="UP000054248"/>
    </source>
</evidence>
<dbReference type="Proteomes" id="UP000054248">
    <property type="component" value="Unassembled WGS sequence"/>
</dbReference>
<reference evidence="2" key="2">
    <citation type="submission" date="2015-01" db="EMBL/GenBank/DDBJ databases">
        <title>Evolutionary Origins and Diversification of the Mycorrhizal Mutualists.</title>
        <authorList>
            <consortium name="DOE Joint Genome Institute"/>
            <consortium name="Mycorrhizal Genomics Consortium"/>
            <person name="Kohler A."/>
            <person name="Kuo A."/>
            <person name="Nagy L.G."/>
            <person name="Floudas D."/>
            <person name="Copeland A."/>
            <person name="Barry K.W."/>
            <person name="Cichocki N."/>
            <person name="Veneault-Fourrey C."/>
            <person name="LaButti K."/>
            <person name="Lindquist E.A."/>
            <person name="Lipzen A."/>
            <person name="Lundell T."/>
            <person name="Morin E."/>
            <person name="Murat C."/>
            <person name="Riley R."/>
            <person name="Ohm R."/>
            <person name="Sun H."/>
            <person name="Tunlid A."/>
            <person name="Henrissat B."/>
            <person name="Grigoriev I.V."/>
            <person name="Hibbett D.S."/>
            <person name="Martin F."/>
        </authorList>
    </citation>
    <scope>NUCLEOTIDE SEQUENCE [LARGE SCALE GENOMIC DNA]</scope>
    <source>
        <strain evidence="2">MUT 4182</strain>
    </source>
</reference>
<protein>
    <submittedName>
        <fullName evidence="1">Uncharacterized protein</fullName>
    </submittedName>
</protein>
<sequence>MVPINVDRRLLPYSTTRELTTSASTTTTTYRPKTPSGHPLTPAWLLHKSSASLSAQVTMCNITASSRLLYG</sequence>
<evidence type="ECO:0000313" key="1">
    <source>
        <dbReference type="EMBL" id="KIO23633.1"/>
    </source>
</evidence>
<keyword evidence="2" id="KW-1185">Reference proteome</keyword>
<gene>
    <name evidence="1" type="ORF">M407DRAFT_244722</name>
</gene>
<dbReference type="AlphaFoldDB" id="A0A0C3KQG7"/>
<accession>A0A0C3KQG7</accession>
<dbReference type="EMBL" id="KN823080">
    <property type="protein sequence ID" value="KIO23633.1"/>
    <property type="molecule type" value="Genomic_DNA"/>
</dbReference>
<proteinExistence type="predicted"/>
<dbReference type="HOGENOM" id="CLU_2741902_0_0_1"/>